<name>A0AAV4WU46_CAEEX</name>
<keyword evidence="4" id="KW-1185">Reference proteome</keyword>
<evidence type="ECO:0000313" key="4">
    <source>
        <dbReference type="Proteomes" id="UP001054945"/>
    </source>
</evidence>
<dbReference type="AlphaFoldDB" id="A0AAV4WU46"/>
<protein>
    <submittedName>
        <fullName evidence="3">PDZ domain-containing protein GIPC1</fullName>
    </submittedName>
</protein>
<comment type="caution">
    <text evidence="3">The sequence shown here is derived from an EMBL/GenBank/DDBJ whole genome shotgun (WGS) entry which is preliminary data.</text>
</comment>
<dbReference type="InterPro" id="IPR017379">
    <property type="entry name" value="GIPC1/2/3"/>
</dbReference>
<dbReference type="PANTHER" id="PTHR12259:SF1">
    <property type="entry name" value="GH21964P"/>
    <property type="match status" value="1"/>
</dbReference>
<proteinExistence type="predicted"/>
<evidence type="ECO:0000256" key="1">
    <source>
        <dbReference type="SAM" id="MobiDB-lite"/>
    </source>
</evidence>
<dbReference type="EMBL" id="BPLR01016728">
    <property type="protein sequence ID" value="GIY86021.1"/>
    <property type="molecule type" value="Genomic_DNA"/>
</dbReference>
<dbReference type="Proteomes" id="UP001054945">
    <property type="component" value="Unassembled WGS sequence"/>
</dbReference>
<evidence type="ECO:0000313" key="3">
    <source>
        <dbReference type="EMBL" id="GIY86021.1"/>
    </source>
</evidence>
<gene>
    <name evidence="3" type="primary">Gipc1</name>
    <name evidence="3" type="ORF">CEXT_224901</name>
</gene>
<feature type="domain" description="GIPC1-3 GH1" evidence="2">
    <location>
        <begin position="210"/>
        <end position="248"/>
    </location>
</feature>
<dbReference type="Pfam" id="PF25083">
    <property type="entry name" value="GIPC1_GH1"/>
    <property type="match status" value="1"/>
</dbReference>
<dbReference type="InterPro" id="IPR056814">
    <property type="entry name" value="GIPC1-3_GH1"/>
</dbReference>
<evidence type="ECO:0000259" key="2">
    <source>
        <dbReference type="Pfam" id="PF25083"/>
    </source>
</evidence>
<feature type="region of interest" description="Disordered" evidence="1">
    <location>
        <begin position="155"/>
        <end position="192"/>
    </location>
</feature>
<organism evidence="3 4">
    <name type="scientific">Caerostris extrusa</name>
    <name type="common">Bark spider</name>
    <name type="synonym">Caerostris bankana</name>
    <dbReference type="NCBI Taxonomy" id="172846"/>
    <lineage>
        <taxon>Eukaryota</taxon>
        <taxon>Metazoa</taxon>
        <taxon>Ecdysozoa</taxon>
        <taxon>Arthropoda</taxon>
        <taxon>Chelicerata</taxon>
        <taxon>Arachnida</taxon>
        <taxon>Araneae</taxon>
        <taxon>Araneomorphae</taxon>
        <taxon>Entelegynae</taxon>
        <taxon>Araneoidea</taxon>
        <taxon>Araneidae</taxon>
        <taxon>Caerostris</taxon>
    </lineage>
</organism>
<accession>A0AAV4WU46</accession>
<feature type="compositionally biased region" description="Polar residues" evidence="1">
    <location>
        <begin position="160"/>
        <end position="192"/>
    </location>
</feature>
<sequence length="252" mass="28095">MFLGRRNENISCEMFIEKSLAKRISIESSLDTDREAFEPRDEKSIAQLECHLWTVATNQKAFRIRPSTHQVVALYGPLSELTAHISAGVRFAAPNVLTLSSVFLFLAAAPKCSVVFLSSCFSINSQRQPADLASTREKFLSLRFYSIPDSAKKKKDDFRNNLTNGNGSSEPNSPGTPERSNTPNNLYQNGQVSPATPEVRELPVHKPKLVFHCQQAQGSPTGIISGFTNIKELYQKISECYDFPVSDMNVFQ</sequence>
<dbReference type="PANTHER" id="PTHR12259">
    <property type="entry name" value="RGS-GAIP INTERACTING PROTEIN GIPC"/>
    <property type="match status" value="1"/>
</dbReference>
<reference evidence="3 4" key="1">
    <citation type="submission" date="2021-06" db="EMBL/GenBank/DDBJ databases">
        <title>Caerostris extrusa draft genome.</title>
        <authorList>
            <person name="Kono N."/>
            <person name="Arakawa K."/>
        </authorList>
    </citation>
    <scope>NUCLEOTIDE SEQUENCE [LARGE SCALE GENOMIC DNA]</scope>
</reference>